<organism evidence="6 7">
    <name type="scientific">Amphibalanus amphitrite</name>
    <name type="common">Striped barnacle</name>
    <name type="synonym">Balanus amphitrite</name>
    <dbReference type="NCBI Taxonomy" id="1232801"/>
    <lineage>
        <taxon>Eukaryota</taxon>
        <taxon>Metazoa</taxon>
        <taxon>Ecdysozoa</taxon>
        <taxon>Arthropoda</taxon>
        <taxon>Crustacea</taxon>
        <taxon>Multicrustacea</taxon>
        <taxon>Cirripedia</taxon>
        <taxon>Thoracica</taxon>
        <taxon>Thoracicalcarea</taxon>
        <taxon>Balanomorpha</taxon>
        <taxon>Balanoidea</taxon>
        <taxon>Balanidae</taxon>
        <taxon>Amphibalaninae</taxon>
        <taxon>Amphibalanus</taxon>
    </lineage>
</organism>
<feature type="domain" description="Calponin-homology (CH)" evidence="5">
    <location>
        <begin position="130"/>
        <end position="235"/>
    </location>
</feature>
<dbReference type="PROSITE" id="PS00019">
    <property type="entry name" value="ACTININ_1"/>
    <property type="match status" value="1"/>
</dbReference>
<feature type="region of interest" description="Disordered" evidence="4">
    <location>
        <begin position="3045"/>
        <end position="3072"/>
    </location>
</feature>
<dbReference type="Gene3D" id="1.10.418.10">
    <property type="entry name" value="Calponin-like domain"/>
    <property type="match status" value="2"/>
</dbReference>
<dbReference type="SMART" id="SM00150">
    <property type="entry name" value="SPEC"/>
    <property type="match status" value="15"/>
</dbReference>
<evidence type="ECO:0000313" key="6">
    <source>
        <dbReference type="EMBL" id="KAF0296453.1"/>
    </source>
</evidence>
<feature type="region of interest" description="Disordered" evidence="4">
    <location>
        <begin position="2060"/>
        <end position="2142"/>
    </location>
</feature>
<keyword evidence="2" id="KW-0009">Actin-binding</keyword>
<dbReference type="Pfam" id="PF00307">
    <property type="entry name" value="CH"/>
    <property type="match status" value="2"/>
</dbReference>
<dbReference type="PROSITE" id="PS50021">
    <property type="entry name" value="CH"/>
    <property type="match status" value="2"/>
</dbReference>
<gene>
    <name evidence="6" type="primary">Dmd_0</name>
    <name evidence="6" type="ORF">FJT64_006117</name>
</gene>
<feature type="region of interest" description="Disordered" evidence="4">
    <location>
        <begin position="1720"/>
        <end position="1798"/>
    </location>
</feature>
<feature type="compositionally biased region" description="Low complexity" evidence="4">
    <location>
        <begin position="1860"/>
        <end position="1872"/>
    </location>
</feature>
<feature type="region of interest" description="Disordered" evidence="4">
    <location>
        <begin position="1582"/>
        <end position="1602"/>
    </location>
</feature>
<dbReference type="CDD" id="cd21186">
    <property type="entry name" value="CH_DMD-like_rpt1"/>
    <property type="match status" value="1"/>
</dbReference>
<dbReference type="CDD" id="cd21187">
    <property type="entry name" value="CH_DMD-like_rpt2"/>
    <property type="match status" value="1"/>
</dbReference>
<dbReference type="Proteomes" id="UP000440578">
    <property type="component" value="Unassembled WGS sequence"/>
</dbReference>
<dbReference type="OrthoDB" id="10057795at2759"/>
<dbReference type="PANTHER" id="PTHR11915">
    <property type="entry name" value="SPECTRIN/FILAMIN RELATED CYTOSKELETAL PROTEIN"/>
    <property type="match status" value="1"/>
</dbReference>
<dbReference type="GO" id="GO:0003779">
    <property type="term" value="F:actin binding"/>
    <property type="evidence" value="ECO:0007669"/>
    <property type="project" value="UniProtKB-KW"/>
</dbReference>
<evidence type="ECO:0000259" key="5">
    <source>
        <dbReference type="PROSITE" id="PS50021"/>
    </source>
</evidence>
<dbReference type="InterPro" id="IPR001715">
    <property type="entry name" value="CH_dom"/>
</dbReference>
<feature type="compositionally biased region" description="Pro residues" evidence="4">
    <location>
        <begin position="1973"/>
        <end position="1982"/>
    </location>
</feature>
<feature type="compositionally biased region" description="Low complexity" evidence="4">
    <location>
        <begin position="1983"/>
        <end position="2003"/>
    </location>
</feature>
<keyword evidence="7" id="KW-1185">Reference proteome</keyword>
<dbReference type="InterPro" id="IPR002017">
    <property type="entry name" value="Spectrin_repeat"/>
</dbReference>
<feature type="domain" description="Calponin-homology (CH)" evidence="5">
    <location>
        <begin position="11"/>
        <end position="115"/>
    </location>
</feature>
<dbReference type="InterPro" id="IPR018159">
    <property type="entry name" value="Spectrin/alpha-actinin"/>
</dbReference>
<dbReference type="SUPFAM" id="SSF47576">
    <property type="entry name" value="Calponin-homology domain, CH-domain"/>
    <property type="match status" value="1"/>
</dbReference>
<feature type="coiled-coil region" evidence="3">
    <location>
        <begin position="754"/>
        <end position="781"/>
    </location>
</feature>
<dbReference type="InterPro" id="IPR001589">
    <property type="entry name" value="Actinin_actin-bd_CS"/>
</dbReference>
<name>A0A6A4VS02_AMPAM</name>
<feature type="coiled-coil region" evidence="3">
    <location>
        <begin position="1014"/>
        <end position="1048"/>
    </location>
</feature>
<feature type="region of interest" description="Disordered" evidence="4">
    <location>
        <begin position="1927"/>
        <end position="2005"/>
    </location>
</feature>
<evidence type="ECO:0000256" key="2">
    <source>
        <dbReference type="ARBA" id="ARBA00023203"/>
    </source>
</evidence>
<feature type="region of interest" description="Disordered" evidence="4">
    <location>
        <begin position="2841"/>
        <end position="2997"/>
    </location>
</feature>
<feature type="compositionally biased region" description="Pro residues" evidence="4">
    <location>
        <begin position="1763"/>
        <end position="1779"/>
    </location>
</feature>
<dbReference type="EMBL" id="VIIS01001559">
    <property type="protein sequence ID" value="KAF0296453.1"/>
    <property type="molecule type" value="Genomic_DNA"/>
</dbReference>
<protein>
    <submittedName>
        <fullName evidence="6">Dystrophin</fullName>
    </submittedName>
</protein>
<keyword evidence="1" id="KW-0677">Repeat</keyword>
<dbReference type="Gene3D" id="1.20.58.60">
    <property type="match status" value="9"/>
</dbReference>
<dbReference type="InterPro" id="IPR036872">
    <property type="entry name" value="CH_dom_sf"/>
</dbReference>
<evidence type="ECO:0000256" key="3">
    <source>
        <dbReference type="SAM" id="Coils"/>
    </source>
</evidence>
<accession>A0A6A4VS02</accession>
<evidence type="ECO:0000313" key="7">
    <source>
        <dbReference type="Proteomes" id="UP000440578"/>
    </source>
</evidence>
<dbReference type="FunFam" id="1.10.418.10:FF:000032">
    <property type="entry name" value="utrophin isoform X1"/>
    <property type="match status" value="1"/>
</dbReference>
<dbReference type="CDD" id="cd00176">
    <property type="entry name" value="SPEC"/>
    <property type="match status" value="5"/>
</dbReference>
<evidence type="ECO:0000256" key="1">
    <source>
        <dbReference type="ARBA" id="ARBA00022737"/>
    </source>
</evidence>
<dbReference type="SMART" id="SM00033">
    <property type="entry name" value="CH"/>
    <property type="match status" value="2"/>
</dbReference>
<dbReference type="PROSITE" id="PS00020">
    <property type="entry name" value="ACTININ_2"/>
    <property type="match status" value="1"/>
</dbReference>
<feature type="compositionally biased region" description="Low complexity" evidence="4">
    <location>
        <begin position="1720"/>
        <end position="1743"/>
    </location>
</feature>
<dbReference type="FunFam" id="1.10.418.10:FF:000089">
    <property type="entry name" value="Spectrin beta chain"/>
    <property type="match status" value="1"/>
</dbReference>
<feature type="compositionally biased region" description="Basic residues" evidence="4">
    <location>
        <begin position="2933"/>
        <end position="2946"/>
    </location>
</feature>
<dbReference type="Pfam" id="PF00435">
    <property type="entry name" value="Spectrin"/>
    <property type="match status" value="5"/>
</dbReference>
<comment type="caution">
    <text evidence="6">The sequence shown here is derived from an EMBL/GenBank/DDBJ whole genome shotgun (WGS) entry which is preliminary data.</text>
</comment>
<dbReference type="SUPFAM" id="SSF46966">
    <property type="entry name" value="Spectrin repeat"/>
    <property type="match status" value="14"/>
</dbReference>
<feature type="region of interest" description="Disordered" evidence="4">
    <location>
        <begin position="1845"/>
        <end position="1872"/>
    </location>
</feature>
<feature type="compositionally biased region" description="Basic and acidic residues" evidence="4">
    <location>
        <begin position="2074"/>
        <end position="2086"/>
    </location>
</feature>
<proteinExistence type="predicted"/>
<evidence type="ECO:0000256" key="4">
    <source>
        <dbReference type="SAM" id="MobiDB-lite"/>
    </source>
</evidence>
<keyword evidence="3" id="KW-0175">Coiled coil</keyword>
<feature type="compositionally biased region" description="Low complexity" evidence="4">
    <location>
        <begin position="2957"/>
        <end position="2970"/>
    </location>
</feature>
<sequence length="3334" mass="368788">MELPLCDEREDVQKKTFSKWINSQLAKKKLEPVTDLFFDLRDGSKLLALLEVLTEKPCKKEKGKMRVHHLNNVNNALQILRDYRIKLVNINNNDIVDGNPKLTLGLVWSIILHWQVQDVLKGIMKEAKQTNLEKTLLAWCRQMTQGYEGVDIRNFTTSWTDGLAFNALIHKFEPELFDYDTQLHKPPAQRLEYAFKLAHKYLNIDRLLDPEDVNTTYPDKKSIMTYVMCLFQVLPHDTVDMQFADPSYAPPLPRRQAEAARPARPSSFLSSGSGVDINTYSTILEEVLGWLADAGARLEAPDGDTDSLAHVKSRFKAHEAYMVELTERKADIFEVLDEGKRLLTEKVTAEEEAEIREQMRLLTLRWEELRQRAIETQTQLQSRLAQVQLSAMDALRSWLTGMENRISLTAPLGPDLSTLPAQAAEHAALAAEVGRWKPHVTELFDVLVVEEDGDDSEFANLEDHLSVLSERWNFTVSWSEQREQHIAQLQRHWPQLHEQLAQLKDWVDGQEARLKAMEAEPTTEQQALQQQGNQLQVGAGLSGVGLPAQEDITQRLEDVKDRWDCLVQIIEAQSLRLQRCGMNVRPRVASSTDDVSGAPGGAKRRRVQSANAHNDFMTALHDFSQWSLAARERTERALSGGGDQAAALSELNQVWREVEAHHPDVEEVRRLAARLCRGFQQRGERDDVLRKVERVEADYQDVRRLVAERRDRAEYLLDEAAFYEELGQLGGLVDQHLAWVEGVRPRPAGRMAVLAACKERLEQMQRDEERVTAMANKAKDLISLGQGDEEQVEADVDVFLQKWETVMNNNFTWFGVLAARITELETEVSNTQPERPAAFLEAVAALSGWVAELHDALLGEPFVVRSAAEMETQLDRYKELQSEMDTQQASLDFVNSSGQELISAGDAELRGQLDELNQRWGAAGALLTDRMAKLEQAIFDSYQYQTEGDGVESWLREVEDLLSEPAAEGDAAALTAQMEQSDGLLRDTCSLRTTLEGVLRTGDRLRTSAAPELRQHLTERSRRLTEQLDTAERRARERAQRIEKAMDDCKQVSPGGILEVMDDCKQVAEQTRLLSELVSEVESQLPADTAITTPGQLNDLRQLLTKLSARLLEGQARHEQLSKQADAAAGGACQRWLELSTQLTARAERCDQAIANYDQFKKLTFAENSWLDRLEKKLARSPRLAADAEEISAELDELETYLHNHPAERIPQIQTLAEQLTAASVLRDEVQTDRDNIVHRWQRFSETAAERRGALADDLGAAQRHERQLSETLEWLAGIRRLLAARQAGPLPDSEAEELSADFGTAERLLRQLSEQAARYLAEGRENAAARLQEQLGVLQSTYGEVRSEYVKFQTPADFEPRLSAVAERLAEAQRQAGEAEKETDRPEGIQAQMDSCLRLYQGLAELKSEVEYVIRTGRKVVEDGACDQPQQLTERLDSLKALYNQLGCRVPETKCALEARLRAARRLPPLEQWLTEAAAELDAAEARGDQCRWQDEADACRRLSEEASRRQTALAALGEADAAAPALQRRLAEARDGWRRLQARLVDRARLVQEKQEASDARLASFESDLSDLDKWLEDAEKAAEDSGKAQELERQLPERRSQLAAAQQTAAQLALTQCEQSVSSMMSELNTRWMEVTDKVQRAAAASRVSAPAPTAQSRQTEFVRTIESKQRELAAEPPVSLVVTLPYSTPPRTIVEVEQTTVTISYLTMDVETPATVTSVPSASVTTTTSSLSSTAVPSVKMSTPAQAQKMVPASELSPAPAPAPAAIPAPAPVAAPAPAQDSSPSRKSSTSSVLDDVISGLEQTADHSRQLLSTLERKRRRSVERMYEMAAQADAQRSMAAAKSRRRSDEFLARRSSSSSPAPTAVSAPGADYEVITYKSPSPWSPRSSVCSFSPRDSPLREFPPLLEEAVVTVGRLSLPSAQDPERCHLAGSTELTEPAARESPRRLSASRTPPPVPPKPRSRSLGAPPSPATPPAPVARTAPAAPATPARTSTSPATRRFKIIGVDSDLNGAAEADDDVFTATRVDRAPADWTDSPPPARDKLAALRRITELAPAAPAASAPSAAPRQRFEEPPAAREAEGPTSATTTNKNAPPKRTPERSVALESSPEVIANQFAVSARRSSSDRMRSSPADRTSGAGVLANRYAVEGPAPAAGQDEVAAYVAEVDACIGRIDAVEADMERQPKVAARRHSEIEAAQLAVSLLQPDVATLISRGDTLVYGLHSRDVGRAETLRRKLDGLRARWHALKSHMEVRRLTYQRLDSISRSCKHQLEDIERWLLQVNARLEAANNDLAQQKALQEEISERGVELESVRWETADLTGQDREKLAAILDDLSKRWKAAQDRCKQYQKLMDGKNIDPKTAPSPAAAFAARVSTVREAVATVQRQLASAPLGVRQYERFNAREEALKSIRAAMDALEPRVSELLTDLGSLTSADSAQRQMAQRAADKLRDDWRRLQQGYQERHSNMARCRETWRLLQDNMHEFGQWLVTAEARIAETRSLGTAEIPQLRAAQKELEKQVTIKHNVYTAISSASREVIGGLSAAEATNFLEKIENLNKRWKGVLAELAARRERISTMEDEQEAHTQTAALLSWIESVLALTQQQINPSDEGALIVNNSMAQSRMAELADKKTLANKLSWPERKYRPLAELQKISTGLEQVGSVLPGHCARLQQQLSAVQKLYQALTALGDWAQRRLNGVAEWDPERRTEQRQLLAADLGEKQQEWRSVVDQFERLKESCAAAGLPVAQDVQSRVDGVQASWRQLQEVSEGRQVTVTPSAVPTSPASPAAAVPALKRVTAAIVHVEPRSYVSKLLRTGPRDMFLFYKVVKKGRERGRRSVAGGAPEPTPEQRPRRRSVQPCYIDIGYGGGADDDDGPEDAPAASYGSRLCPESARRGRRGSHCLAPPDPGGRRGSACSVSSHGAGRSPRRNHAARRHHRHTDSPAGGQGGPSSPVGSAAHSPSADPSPSPTSPDGSRAGSQPPSFPSPLTKHRAVAPAALVTSLDKSISQIKDWLTLITRMCDKPVIIGDAADVERVVSKHKRGPANGSAGGGRSPASQHRVPPAPASAQFDNVLRELESRKAQLSELVSSADGLKDDHNRQQVHTKVSQLRESWDQTEAAVHRRLSQLETARLDSASWEASRAELAAWLTRLEVRLDQLTPVGHTADLLETQIREQKALALEVHQHKQRVEAFSQLTHQLIASCQREDTRHIKRTMEQVNQRYGSLNASIMARGKSLHSALSSLSNFDQALERFSAWMSETESQLEYIDAEVDRLGARQDAQALRTPGNQLKTGPLALPPGQGLSDRAAVLSAAGPAGTTAEVRAAL</sequence>
<reference evidence="6 7" key="1">
    <citation type="submission" date="2019-07" db="EMBL/GenBank/DDBJ databases">
        <title>Draft genome assembly of a fouling barnacle, Amphibalanus amphitrite (Darwin, 1854): The first reference genome for Thecostraca.</title>
        <authorList>
            <person name="Kim W."/>
        </authorList>
    </citation>
    <scope>NUCLEOTIDE SEQUENCE [LARGE SCALE GENOMIC DNA]</scope>
    <source>
        <strain evidence="6">SNU_AA5</strain>
        <tissue evidence="6">Soma without cirri and trophi</tissue>
    </source>
</reference>
<feature type="coiled-coil region" evidence="3">
    <location>
        <begin position="2285"/>
        <end position="2312"/>
    </location>
</feature>
<feature type="compositionally biased region" description="Low complexity" evidence="4">
    <location>
        <begin position="1780"/>
        <end position="1796"/>
    </location>
</feature>
<feature type="compositionally biased region" description="Low complexity" evidence="4">
    <location>
        <begin position="2060"/>
        <end position="2073"/>
    </location>
</feature>